<dbReference type="RefSeq" id="WP_069908184.1">
    <property type="nucleotide sequence ID" value="NZ_LAJE02000061.1"/>
</dbReference>
<dbReference type="InterPro" id="IPR004681">
    <property type="entry name" value="TRAP_DctM"/>
</dbReference>
<dbReference type="PIRSF" id="PIRSF006066">
    <property type="entry name" value="HI0050"/>
    <property type="match status" value="1"/>
</dbReference>
<keyword evidence="5 7" id="KW-1133">Transmembrane helix</keyword>
<dbReference type="NCBIfam" id="TIGR00786">
    <property type="entry name" value="dctM"/>
    <property type="match status" value="1"/>
</dbReference>
<feature type="transmembrane region" description="Helical" evidence="7">
    <location>
        <begin position="335"/>
        <end position="354"/>
    </location>
</feature>
<evidence type="ECO:0000256" key="6">
    <source>
        <dbReference type="ARBA" id="ARBA00023136"/>
    </source>
</evidence>
<keyword evidence="10" id="KW-1185">Reference proteome</keyword>
<keyword evidence="4 7" id="KW-0812">Transmembrane</keyword>
<feature type="transmembrane region" description="Helical" evidence="7">
    <location>
        <begin position="215"/>
        <end position="236"/>
    </location>
</feature>
<feature type="domain" description="TRAP C4-dicarboxylate transport system permease DctM subunit" evidence="8">
    <location>
        <begin position="9"/>
        <end position="418"/>
    </location>
</feature>
<dbReference type="EMBL" id="LAJE02000061">
    <property type="protein sequence ID" value="OEO32677.1"/>
    <property type="molecule type" value="Genomic_DNA"/>
</dbReference>
<organism evidence="9 10">
    <name type="scientific">Devosia insulae DS-56</name>
    <dbReference type="NCBI Taxonomy" id="1116389"/>
    <lineage>
        <taxon>Bacteria</taxon>
        <taxon>Pseudomonadati</taxon>
        <taxon>Pseudomonadota</taxon>
        <taxon>Alphaproteobacteria</taxon>
        <taxon>Hyphomicrobiales</taxon>
        <taxon>Devosiaceae</taxon>
        <taxon>Devosia</taxon>
    </lineage>
</organism>
<protein>
    <recommendedName>
        <fullName evidence="7">TRAP transporter large permease protein</fullName>
    </recommendedName>
</protein>
<comment type="subunit">
    <text evidence="7">The complex comprises the extracytoplasmic solute receptor protein and the two transmembrane proteins.</text>
</comment>
<gene>
    <name evidence="9" type="ORF">VW23_010400</name>
</gene>
<sequence length="436" mass="46180">MSFSAWAMFVLFFLWSFLGMPIGHAMLASGIVYLLLTQQDIALVATQSLNGLYGSFVLLSVPLFIFAAEIMNAGGLTERMYGVANMLVGRFKGGLAHVNILASVIFSGMSGSALADAAGPGKLEVDAMVKAGYSPGFAAALSSTSAIIGPIIPPSIPMVLYGVVANTSIGYLFMGGVIPGLLLAGAQSAIVTVMARYKDFPVEPAPKLREAARTVFHAIPVLFLPVILLGGIYSGAVTPTEAAAVAAFCALLLAAFLYRSLSLKAFYRVLVDSSKATAIVAITIAGALVMNWVVAAEQIPEAMGQWMISLELSPVLFMFVVTVLFLILGAFLDTLLMLLIIIPILMPTVIALGIDPVHFGVVSVVNLMIGLVTPPMGELVFLIAGVSGIKVADITKELWPFLIVLIGLLFVLVYVPQITLWLPEMAGYKVQGNFMR</sequence>
<keyword evidence="3 7" id="KW-0997">Cell inner membrane</keyword>
<dbReference type="InterPro" id="IPR010656">
    <property type="entry name" value="DctM"/>
</dbReference>
<feature type="transmembrane region" description="Helical" evidence="7">
    <location>
        <begin position="6"/>
        <end position="36"/>
    </location>
</feature>
<evidence type="ECO:0000256" key="3">
    <source>
        <dbReference type="ARBA" id="ARBA00022519"/>
    </source>
</evidence>
<dbReference type="OrthoDB" id="7824289at2"/>
<dbReference type="PANTHER" id="PTHR33362">
    <property type="entry name" value="SIALIC ACID TRAP TRANSPORTER PERMEASE PROTEIN SIAT-RELATED"/>
    <property type="match status" value="1"/>
</dbReference>
<evidence type="ECO:0000313" key="9">
    <source>
        <dbReference type="EMBL" id="OEO32677.1"/>
    </source>
</evidence>
<feature type="transmembrane region" description="Helical" evidence="7">
    <location>
        <begin position="360"/>
        <end position="386"/>
    </location>
</feature>
<feature type="transmembrane region" description="Helical" evidence="7">
    <location>
        <begin position="172"/>
        <end position="195"/>
    </location>
</feature>
<feature type="transmembrane region" description="Helical" evidence="7">
    <location>
        <begin position="131"/>
        <end position="152"/>
    </location>
</feature>
<accession>A0A1E5XVQ8</accession>
<feature type="transmembrane region" description="Helical" evidence="7">
    <location>
        <begin position="306"/>
        <end position="328"/>
    </location>
</feature>
<keyword evidence="7" id="KW-0813">Transport</keyword>
<comment type="subcellular location">
    <subcellularLocation>
        <location evidence="1 7">Cell inner membrane</location>
        <topology evidence="1 7">Multi-pass membrane protein</topology>
    </subcellularLocation>
</comment>
<keyword evidence="6 7" id="KW-0472">Membrane</keyword>
<feature type="transmembrane region" description="Helical" evidence="7">
    <location>
        <begin position="96"/>
        <end position="119"/>
    </location>
</feature>
<dbReference type="GO" id="GO:0022857">
    <property type="term" value="F:transmembrane transporter activity"/>
    <property type="evidence" value="ECO:0007669"/>
    <property type="project" value="UniProtKB-UniRule"/>
</dbReference>
<keyword evidence="2" id="KW-1003">Cell membrane</keyword>
<feature type="transmembrane region" description="Helical" evidence="7">
    <location>
        <begin position="242"/>
        <end position="261"/>
    </location>
</feature>
<comment type="similarity">
    <text evidence="7">Belongs to the TRAP transporter large permease family.</text>
</comment>
<evidence type="ECO:0000256" key="5">
    <source>
        <dbReference type="ARBA" id="ARBA00022989"/>
    </source>
</evidence>
<dbReference type="Proteomes" id="UP000095463">
    <property type="component" value="Unassembled WGS sequence"/>
</dbReference>
<dbReference type="AlphaFoldDB" id="A0A1E5XVQ8"/>
<dbReference type="Pfam" id="PF06808">
    <property type="entry name" value="DctM"/>
    <property type="match status" value="1"/>
</dbReference>
<evidence type="ECO:0000256" key="7">
    <source>
        <dbReference type="RuleBase" id="RU369079"/>
    </source>
</evidence>
<comment type="function">
    <text evidence="7">Part of the tripartite ATP-independent periplasmic (TRAP) transport system.</text>
</comment>
<evidence type="ECO:0000259" key="8">
    <source>
        <dbReference type="Pfam" id="PF06808"/>
    </source>
</evidence>
<feature type="transmembrane region" description="Helical" evidence="7">
    <location>
        <begin position="273"/>
        <end position="294"/>
    </location>
</feature>
<reference evidence="9 10" key="1">
    <citation type="journal article" date="2015" name="Genome Announc.">
        <title>Genome Assemblies of Three Soil-Associated Devosia species: D. insulae, D. limi, and D. soli.</title>
        <authorList>
            <person name="Hassan Y.I."/>
            <person name="Lepp D."/>
            <person name="Zhou T."/>
        </authorList>
    </citation>
    <scope>NUCLEOTIDE SEQUENCE [LARGE SCALE GENOMIC DNA]</scope>
    <source>
        <strain evidence="9 10">DS-56</strain>
    </source>
</reference>
<evidence type="ECO:0000313" key="10">
    <source>
        <dbReference type="Proteomes" id="UP000095463"/>
    </source>
</evidence>
<proteinExistence type="inferred from homology"/>
<feature type="transmembrane region" description="Helical" evidence="7">
    <location>
        <begin position="398"/>
        <end position="415"/>
    </location>
</feature>
<dbReference type="GO" id="GO:0005886">
    <property type="term" value="C:plasma membrane"/>
    <property type="evidence" value="ECO:0007669"/>
    <property type="project" value="UniProtKB-SubCell"/>
</dbReference>
<name>A0A1E5XVQ8_9HYPH</name>
<feature type="transmembrane region" description="Helical" evidence="7">
    <location>
        <begin position="56"/>
        <end position="76"/>
    </location>
</feature>
<evidence type="ECO:0000256" key="2">
    <source>
        <dbReference type="ARBA" id="ARBA00022475"/>
    </source>
</evidence>
<evidence type="ECO:0000256" key="1">
    <source>
        <dbReference type="ARBA" id="ARBA00004429"/>
    </source>
</evidence>
<comment type="caution">
    <text evidence="9">The sequence shown here is derived from an EMBL/GenBank/DDBJ whole genome shotgun (WGS) entry which is preliminary data.</text>
</comment>
<evidence type="ECO:0000256" key="4">
    <source>
        <dbReference type="ARBA" id="ARBA00022692"/>
    </source>
</evidence>